<keyword evidence="3" id="KW-0326">Glycosidase</keyword>
<dbReference type="OrthoDB" id="432381at2759"/>
<organism evidence="5 7">
    <name type="scientific">Didymodactylos carnosus</name>
    <dbReference type="NCBI Taxonomy" id="1234261"/>
    <lineage>
        <taxon>Eukaryota</taxon>
        <taxon>Metazoa</taxon>
        <taxon>Spiralia</taxon>
        <taxon>Gnathifera</taxon>
        <taxon>Rotifera</taxon>
        <taxon>Eurotatoria</taxon>
        <taxon>Bdelloidea</taxon>
        <taxon>Philodinida</taxon>
        <taxon>Philodinidae</taxon>
        <taxon>Didymodactylos</taxon>
    </lineage>
</organism>
<dbReference type="GO" id="GO:0006152">
    <property type="term" value="P:purine nucleoside catabolic process"/>
    <property type="evidence" value="ECO:0007669"/>
    <property type="project" value="TreeGrafter"/>
</dbReference>
<evidence type="ECO:0000313" key="6">
    <source>
        <dbReference type="EMBL" id="CAF3805917.1"/>
    </source>
</evidence>
<dbReference type="Proteomes" id="UP000681722">
    <property type="component" value="Unassembled WGS sequence"/>
</dbReference>
<dbReference type="PANTHER" id="PTHR12304">
    <property type="entry name" value="INOSINE-URIDINE PREFERRING NUCLEOSIDE HYDROLASE"/>
    <property type="match status" value="1"/>
</dbReference>
<dbReference type="Pfam" id="PF01156">
    <property type="entry name" value="IU_nuc_hydro"/>
    <property type="match status" value="1"/>
</dbReference>
<dbReference type="Proteomes" id="UP000663829">
    <property type="component" value="Unassembled WGS sequence"/>
</dbReference>
<protein>
    <recommendedName>
        <fullName evidence="4">Inosine/uridine-preferring nucleoside hydrolase domain-containing protein</fullName>
    </recommendedName>
</protein>
<dbReference type="GO" id="GO:0005829">
    <property type="term" value="C:cytosol"/>
    <property type="evidence" value="ECO:0007669"/>
    <property type="project" value="TreeGrafter"/>
</dbReference>
<dbReference type="InterPro" id="IPR001910">
    <property type="entry name" value="Inosine/uridine_hydrolase_dom"/>
</dbReference>
<keyword evidence="7" id="KW-1185">Reference proteome</keyword>
<dbReference type="EMBL" id="CAJNOQ010003909">
    <property type="protein sequence ID" value="CAF1035281.1"/>
    <property type="molecule type" value="Genomic_DNA"/>
</dbReference>
<dbReference type="PANTHER" id="PTHR12304:SF4">
    <property type="entry name" value="URIDINE NUCLEOSIDASE"/>
    <property type="match status" value="1"/>
</dbReference>
<proteinExistence type="inferred from homology"/>
<reference evidence="5" key="1">
    <citation type="submission" date="2021-02" db="EMBL/GenBank/DDBJ databases">
        <authorList>
            <person name="Nowell W R."/>
        </authorList>
    </citation>
    <scope>NUCLEOTIDE SEQUENCE</scope>
</reference>
<evidence type="ECO:0000313" key="5">
    <source>
        <dbReference type="EMBL" id="CAF1035281.1"/>
    </source>
</evidence>
<keyword evidence="2" id="KW-0378">Hydrolase</keyword>
<comment type="caution">
    <text evidence="5">The sequence shown here is derived from an EMBL/GenBank/DDBJ whole genome shotgun (WGS) entry which is preliminary data.</text>
</comment>
<evidence type="ECO:0000259" key="4">
    <source>
        <dbReference type="Pfam" id="PF01156"/>
    </source>
</evidence>
<evidence type="ECO:0000256" key="2">
    <source>
        <dbReference type="ARBA" id="ARBA00022801"/>
    </source>
</evidence>
<dbReference type="EMBL" id="CAJOBC010003909">
    <property type="protein sequence ID" value="CAF3805917.1"/>
    <property type="molecule type" value="Genomic_DNA"/>
</dbReference>
<sequence>MKPLSPSNEHHYAKARMLTNKASSRRPVIIDTDTDIDDLWAVAYSINVPTIDVVAITAVGDGFSDPFYTAPNMLTLLGLLGCKDGVAVAYGRSSSILGPIDTYLTSPKCLNQTADIYLQPSPFDAVELIVQILKHSHGKVDILALGPLTNIAEAISTDRTIVKKIGTLYFSGGDFQALSQFTLLPPAQQPSFPYHTKNKGSSWNVFLDVLAMQRVASSGIKLAAMPSPTQLLLPTNLTMLEILVKKFNIKLTPFLHGLITNAAKCTNQDEGEIKWWDNSAAQLMVQMQTKNNKKGFCKKFETVSTLFFLIPESDQLFGHGVVNLTKAVKGQAPFTICTQVDETIFLKEFLTKLISKKHYSCATTYKNRYDIALQRQLSG</sequence>
<evidence type="ECO:0000256" key="1">
    <source>
        <dbReference type="ARBA" id="ARBA00009176"/>
    </source>
</evidence>
<evidence type="ECO:0000313" key="7">
    <source>
        <dbReference type="Proteomes" id="UP000663829"/>
    </source>
</evidence>
<dbReference type="InterPro" id="IPR036452">
    <property type="entry name" value="Ribo_hydro-like"/>
</dbReference>
<dbReference type="SUPFAM" id="SSF53590">
    <property type="entry name" value="Nucleoside hydrolase"/>
    <property type="match status" value="1"/>
</dbReference>
<gene>
    <name evidence="5" type="ORF">GPM918_LOCUS15493</name>
    <name evidence="6" type="ORF">SRO942_LOCUS15493</name>
</gene>
<dbReference type="GO" id="GO:0008477">
    <property type="term" value="F:purine nucleosidase activity"/>
    <property type="evidence" value="ECO:0007669"/>
    <property type="project" value="TreeGrafter"/>
</dbReference>
<dbReference type="InterPro" id="IPR023186">
    <property type="entry name" value="IUNH"/>
</dbReference>
<name>A0A814JBM5_9BILA</name>
<evidence type="ECO:0000256" key="3">
    <source>
        <dbReference type="ARBA" id="ARBA00023295"/>
    </source>
</evidence>
<comment type="similarity">
    <text evidence="1">Belongs to the IUNH family.</text>
</comment>
<feature type="domain" description="Inosine/uridine-preferring nucleoside hydrolase" evidence="4">
    <location>
        <begin position="28"/>
        <end position="345"/>
    </location>
</feature>
<dbReference type="Gene3D" id="3.90.245.10">
    <property type="entry name" value="Ribonucleoside hydrolase-like"/>
    <property type="match status" value="1"/>
</dbReference>
<dbReference type="AlphaFoldDB" id="A0A814JBM5"/>
<accession>A0A814JBM5</accession>